<comment type="caution">
    <text evidence="2">The sequence shown here is derived from an EMBL/GenBank/DDBJ whole genome shotgun (WGS) entry which is preliminary data.</text>
</comment>
<evidence type="ECO:0000313" key="2">
    <source>
        <dbReference type="EMBL" id="MFD0944795.1"/>
    </source>
</evidence>
<dbReference type="EMBL" id="JBHTJG010000001">
    <property type="protein sequence ID" value="MFD0944795.1"/>
    <property type="molecule type" value="Genomic_DNA"/>
</dbReference>
<dbReference type="Gene3D" id="3.40.50.1820">
    <property type="entry name" value="alpha/beta hydrolase"/>
    <property type="match status" value="1"/>
</dbReference>
<dbReference type="InterPro" id="IPR029058">
    <property type="entry name" value="AB_hydrolase_fold"/>
</dbReference>
<dbReference type="Proteomes" id="UP001596977">
    <property type="component" value="Unassembled WGS sequence"/>
</dbReference>
<gene>
    <name evidence="2" type="ORF">ACFQ1E_00430</name>
</gene>
<dbReference type="SUPFAM" id="SSF53474">
    <property type="entry name" value="alpha/beta-Hydrolases"/>
    <property type="match status" value="1"/>
</dbReference>
<evidence type="ECO:0000313" key="3">
    <source>
        <dbReference type="Proteomes" id="UP001596977"/>
    </source>
</evidence>
<protein>
    <submittedName>
        <fullName evidence="2">Esterase/lipase family protein</fullName>
    </submittedName>
</protein>
<organism evidence="2 3">
    <name type="scientific">Sphingomonas canadensis</name>
    <dbReference type="NCBI Taxonomy" id="1219257"/>
    <lineage>
        <taxon>Bacteria</taxon>
        <taxon>Pseudomonadati</taxon>
        <taxon>Pseudomonadota</taxon>
        <taxon>Alphaproteobacteria</taxon>
        <taxon>Sphingomonadales</taxon>
        <taxon>Sphingomonadaceae</taxon>
        <taxon>Sphingomonas</taxon>
    </lineage>
</organism>
<sequence>MAVNPALVSTSPGVPPSRLAFLAETPRAAWNMASLALSGRRLRAAPRGDGRPVMLLPGLGNVDLSNLALLRFLRGLGYNVRGWGLGANLGTRTVGREAERLIARVEAMAAEAGEKVTLVGVSLGGIMARIVAQRRPDLVREVITISAPFAGPPTSTNVWRAFELLSGERISDPGVQERSAEAAAPLPVPATAIWSRSDGLVNGLICHDGACRSIEIESSHLWVQFKPEVLLAVAGTLAGDTGQWSNEVS</sequence>
<feature type="domain" description="AB hydrolase-1" evidence="1">
    <location>
        <begin position="76"/>
        <end position="156"/>
    </location>
</feature>
<dbReference type="Pfam" id="PF00561">
    <property type="entry name" value="Abhydrolase_1"/>
    <property type="match status" value="1"/>
</dbReference>
<dbReference type="RefSeq" id="WP_264942920.1">
    <property type="nucleotide sequence ID" value="NZ_JAPDRA010000001.1"/>
</dbReference>
<evidence type="ECO:0000259" key="1">
    <source>
        <dbReference type="Pfam" id="PF00561"/>
    </source>
</evidence>
<accession>A0ABW3H034</accession>
<proteinExistence type="predicted"/>
<reference evidence="3" key="1">
    <citation type="journal article" date="2019" name="Int. J. Syst. Evol. Microbiol.">
        <title>The Global Catalogue of Microorganisms (GCM) 10K type strain sequencing project: providing services to taxonomists for standard genome sequencing and annotation.</title>
        <authorList>
            <consortium name="The Broad Institute Genomics Platform"/>
            <consortium name="The Broad Institute Genome Sequencing Center for Infectious Disease"/>
            <person name="Wu L."/>
            <person name="Ma J."/>
        </authorList>
    </citation>
    <scope>NUCLEOTIDE SEQUENCE [LARGE SCALE GENOMIC DNA]</scope>
    <source>
        <strain evidence="3">CCUG 62982</strain>
    </source>
</reference>
<keyword evidence="3" id="KW-1185">Reference proteome</keyword>
<name>A0ABW3H034_9SPHN</name>
<dbReference type="InterPro" id="IPR000073">
    <property type="entry name" value="AB_hydrolase_1"/>
</dbReference>